<protein>
    <submittedName>
        <fullName evidence="3">FAD dependent oxidoreductase-like protein superfamily</fullName>
    </submittedName>
</protein>
<dbReference type="SUPFAM" id="SSF51905">
    <property type="entry name" value="FAD/NAD(P)-binding domain"/>
    <property type="match status" value="1"/>
</dbReference>
<dbReference type="InterPro" id="IPR006076">
    <property type="entry name" value="FAD-dep_OxRdtase"/>
</dbReference>
<evidence type="ECO:0000313" key="4">
    <source>
        <dbReference type="Proteomes" id="UP000799423"/>
    </source>
</evidence>
<dbReference type="PANTHER" id="PTHR13847:SF185">
    <property type="entry name" value="FAD DEPENDENT OXIDOREDUCTASE SUPERFAMILY (AFU_ORTHOLOGUE AFUA_3G02360)"/>
    <property type="match status" value="1"/>
</dbReference>
<dbReference type="Gene3D" id="3.50.50.60">
    <property type="entry name" value="FAD/NAD(P)-binding domain"/>
    <property type="match status" value="1"/>
</dbReference>
<accession>A0A6A7BCY7</accession>
<proteinExistence type="predicted"/>
<dbReference type="GO" id="GO:0042147">
    <property type="term" value="P:retrograde transport, endosome to Golgi"/>
    <property type="evidence" value="ECO:0007669"/>
    <property type="project" value="TreeGrafter"/>
</dbReference>
<dbReference type="PANTHER" id="PTHR13847">
    <property type="entry name" value="SARCOSINE DEHYDROGENASE-RELATED"/>
    <property type="match status" value="1"/>
</dbReference>
<dbReference type="AlphaFoldDB" id="A0A6A7BCY7"/>
<dbReference type="Gene3D" id="3.30.9.10">
    <property type="entry name" value="D-Amino Acid Oxidase, subunit A, domain 2"/>
    <property type="match status" value="1"/>
</dbReference>
<feature type="domain" description="FAD dependent oxidoreductase" evidence="2">
    <location>
        <begin position="21"/>
        <end position="414"/>
    </location>
</feature>
<dbReference type="EMBL" id="MU006299">
    <property type="protein sequence ID" value="KAF2852325.1"/>
    <property type="molecule type" value="Genomic_DNA"/>
</dbReference>
<dbReference type="Pfam" id="PF01266">
    <property type="entry name" value="DAO"/>
    <property type="match status" value="1"/>
</dbReference>
<dbReference type="Proteomes" id="UP000799423">
    <property type="component" value="Unassembled WGS sequence"/>
</dbReference>
<reference evidence="3" key="1">
    <citation type="submission" date="2020-01" db="EMBL/GenBank/DDBJ databases">
        <authorList>
            <consortium name="DOE Joint Genome Institute"/>
            <person name="Haridas S."/>
            <person name="Albert R."/>
            <person name="Binder M."/>
            <person name="Bloem J."/>
            <person name="Labutti K."/>
            <person name="Salamov A."/>
            <person name="Andreopoulos B."/>
            <person name="Baker S.E."/>
            <person name="Barry K."/>
            <person name="Bills G."/>
            <person name="Bluhm B.H."/>
            <person name="Cannon C."/>
            <person name="Castanera R."/>
            <person name="Culley D.E."/>
            <person name="Daum C."/>
            <person name="Ezra D."/>
            <person name="Gonzalez J.B."/>
            <person name="Henrissat B."/>
            <person name="Kuo A."/>
            <person name="Liang C."/>
            <person name="Lipzen A."/>
            <person name="Lutzoni F."/>
            <person name="Magnuson J."/>
            <person name="Mondo S."/>
            <person name="Nolan M."/>
            <person name="Ohm R."/>
            <person name="Pangilinan J."/>
            <person name="Park H.-J."/>
            <person name="Ramirez L."/>
            <person name="Alfaro M."/>
            <person name="Sun H."/>
            <person name="Tritt A."/>
            <person name="Yoshinaga Y."/>
            <person name="Zwiers L.-H."/>
            <person name="Turgeon B.G."/>
            <person name="Goodwin S.B."/>
            <person name="Spatafora J.W."/>
            <person name="Crous P.W."/>
            <person name="Grigoriev I.V."/>
        </authorList>
    </citation>
    <scope>NUCLEOTIDE SEQUENCE</scope>
    <source>
        <strain evidence="3">IPT5</strain>
    </source>
</reference>
<dbReference type="GO" id="GO:0005770">
    <property type="term" value="C:late endosome"/>
    <property type="evidence" value="ECO:0007669"/>
    <property type="project" value="TreeGrafter"/>
</dbReference>
<dbReference type="InterPro" id="IPR036188">
    <property type="entry name" value="FAD/NAD-bd_sf"/>
</dbReference>
<evidence type="ECO:0000259" key="2">
    <source>
        <dbReference type="Pfam" id="PF01266"/>
    </source>
</evidence>
<evidence type="ECO:0000313" key="3">
    <source>
        <dbReference type="EMBL" id="KAF2852325.1"/>
    </source>
</evidence>
<dbReference type="GO" id="GO:0005829">
    <property type="term" value="C:cytosol"/>
    <property type="evidence" value="ECO:0007669"/>
    <property type="project" value="GOC"/>
</dbReference>
<feature type="compositionally biased region" description="Polar residues" evidence="1">
    <location>
        <begin position="131"/>
        <end position="140"/>
    </location>
</feature>
<organism evidence="3 4">
    <name type="scientific">Plenodomus tracheiphilus IPT5</name>
    <dbReference type="NCBI Taxonomy" id="1408161"/>
    <lineage>
        <taxon>Eukaryota</taxon>
        <taxon>Fungi</taxon>
        <taxon>Dikarya</taxon>
        <taxon>Ascomycota</taxon>
        <taxon>Pezizomycotina</taxon>
        <taxon>Dothideomycetes</taxon>
        <taxon>Pleosporomycetidae</taxon>
        <taxon>Pleosporales</taxon>
        <taxon>Pleosporineae</taxon>
        <taxon>Leptosphaeriaceae</taxon>
        <taxon>Plenodomus</taxon>
    </lineage>
</organism>
<feature type="compositionally biased region" description="Polar residues" evidence="1">
    <location>
        <begin position="112"/>
        <end position="122"/>
    </location>
</feature>
<dbReference type="OrthoDB" id="498204at2759"/>
<gene>
    <name evidence="3" type="ORF">T440DRAFT_40161</name>
</gene>
<feature type="region of interest" description="Disordered" evidence="1">
    <location>
        <begin position="112"/>
        <end position="151"/>
    </location>
</feature>
<name>A0A6A7BCY7_9PLEO</name>
<evidence type="ECO:0000256" key="1">
    <source>
        <dbReference type="SAM" id="MobiDB-lite"/>
    </source>
</evidence>
<dbReference type="PROSITE" id="PS51257">
    <property type="entry name" value="PROKAR_LIPOPROTEIN"/>
    <property type="match status" value="1"/>
</dbReference>
<sequence length="430" mass="45850">MGGRADDSRDGGDNTTTATTVILGCGIIGLCTAYYLSESGKTDASSIHVVDSSAELFHCASGFAGGYLVADWFAPSVHSLGALSFKLHAELAAAHNGRSTWGYAPSTGISLTQDSESDSAVSGSGEDWLESGTSRAQLANHTRPWEEKTAGPEWLRRTQEAAMEVISRDGTTAQIDPLRFCRWLLERCRENGVKIHQPAKATGVILDEEGVLAAVKMEQDGEERDLPCSRIVITSGAWSPRVFSTLFPASKSRIPISSLGGHSLLVRNPHYKDAEPEKEVCHAVFATDTLGFSPEWFARTGGELYLAGLNATNIPLPEVATDVKPSEKAIEQLKQCAKAMMLNVPGKQFEVLREGLCFRAVTSSGRPLVSRIPDDKLGGVKTKGGALGGIFIAAGHGAWGISHAPGTGFVMAELIEDRPTSAKVEALQLL</sequence>
<keyword evidence="4" id="KW-1185">Reference proteome</keyword>